<feature type="region of interest" description="Disordered" evidence="1">
    <location>
        <begin position="56"/>
        <end position="86"/>
    </location>
</feature>
<feature type="domain" description="FAM50A/XAP5 C-terminal" evidence="2">
    <location>
        <begin position="232"/>
        <end position="415"/>
    </location>
</feature>
<dbReference type="Proteomes" id="UP000308671">
    <property type="component" value="Unassembled WGS sequence"/>
</dbReference>
<gene>
    <name evidence="3" type="ORF">BGAL_0025g00510</name>
</gene>
<protein>
    <recommendedName>
        <fullName evidence="2">FAM50A/XAP5 C-terminal domain-containing protein</fullName>
    </recommendedName>
</protein>
<comment type="caution">
    <text evidence="3">The sequence shown here is derived from an EMBL/GenBank/DDBJ whole genome shotgun (WGS) entry which is preliminary data.</text>
</comment>
<reference evidence="3 4" key="1">
    <citation type="submission" date="2017-12" db="EMBL/GenBank/DDBJ databases">
        <title>Comparative genomics of Botrytis spp.</title>
        <authorList>
            <person name="Valero-Jimenez C.A."/>
            <person name="Tapia P."/>
            <person name="Veloso J."/>
            <person name="Silva-Moreno E."/>
            <person name="Staats M."/>
            <person name="Valdes J.H."/>
            <person name="Van Kan J.A.L."/>
        </authorList>
    </citation>
    <scope>NUCLEOTIDE SEQUENCE [LARGE SCALE GENOMIC DNA]</scope>
    <source>
        <strain evidence="3 4">MUCL435</strain>
    </source>
</reference>
<dbReference type="OrthoDB" id="1562195at2759"/>
<dbReference type="Pfam" id="PF04921">
    <property type="entry name" value="XAP5"/>
    <property type="match status" value="1"/>
</dbReference>
<proteinExistence type="predicted"/>
<keyword evidence="4" id="KW-1185">Reference proteome</keyword>
<evidence type="ECO:0000259" key="2">
    <source>
        <dbReference type="Pfam" id="PF04921"/>
    </source>
</evidence>
<dbReference type="EMBL" id="PQXL01000025">
    <property type="protein sequence ID" value="THV54530.1"/>
    <property type="molecule type" value="Genomic_DNA"/>
</dbReference>
<dbReference type="InterPro" id="IPR048337">
    <property type="entry name" value="FAM50A/XAP5_C"/>
</dbReference>
<evidence type="ECO:0000313" key="4">
    <source>
        <dbReference type="Proteomes" id="UP000308671"/>
    </source>
</evidence>
<evidence type="ECO:0000313" key="3">
    <source>
        <dbReference type="EMBL" id="THV54530.1"/>
    </source>
</evidence>
<name>A0A4S8RA18_9HELO</name>
<dbReference type="GO" id="GO:0005634">
    <property type="term" value="C:nucleus"/>
    <property type="evidence" value="ECO:0007669"/>
    <property type="project" value="InterPro"/>
</dbReference>
<feature type="region of interest" description="Disordered" evidence="1">
    <location>
        <begin position="111"/>
        <end position="188"/>
    </location>
</feature>
<evidence type="ECO:0000256" key="1">
    <source>
        <dbReference type="SAM" id="MobiDB-lite"/>
    </source>
</evidence>
<feature type="compositionally biased region" description="Polar residues" evidence="1">
    <location>
        <begin position="75"/>
        <end position="86"/>
    </location>
</feature>
<feature type="region of interest" description="Disordered" evidence="1">
    <location>
        <begin position="324"/>
        <end position="375"/>
    </location>
</feature>
<feature type="compositionally biased region" description="Low complexity" evidence="1">
    <location>
        <begin position="56"/>
        <end position="74"/>
    </location>
</feature>
<dbReference type="GO" id="GO:0006325">
    <property type="term" value="P:chromatin organization"/>
    <property type="evidence" value="ECO:0007669"/>
    <property type="project" value="TreeGrafter"/>
</dbReference>
<dbReference type="PANTHER" id="PTHR12722">
    <property type="entry name" value="XAP-5 PROTEIN-RELATED"/>
    <property type="match status" value="1"/>
</dbReference>
<dbReference type="InterPro" id="IPR007005">
    <property type="entry name" value="XAP5"/>
</dbReference>
<dbReference type="AlphaFoldDB" id="A0A4S8RA18"/>
<dbReference type="PANTHER" id="PTHR12722:SF0">
    <property type="entry name" value="PROTEIN FAM50A"/>
    <property type="match status" value="1"/>
</dbReference>
<accession>A0A4S8RA18</accession>
<organism evidence="3 4">
    <name type="scientific">Botrytis galanthina</name>
    <dbReference type="NCBI Taxonomy" id="278940"/>
    <lineage>
        <taxon>Eukaryota</taxon>
        <taxon>Fungi</taxon>
        <taxon>Dikarya</taxon>
        <taxon>Ascomycota</taxon>
        <taxon>Pezizomycotina</taxon>
        <taxon>Leotiomycetes</taxon>
        <taxon>Helotiales</taxon>
        <taxon>Sclerotiniaceae</taxon>
        <taxon>Botrytis</taxon>
    </lineage>
</organism>
<feature type="compositionally biased region" description="Polar residues" evidence="1">
    <location>
        <begin position="351"/>
        <end position="367"/>
    </location>
</feature>
<feature type="compositionally biased region" description="Acidic residues" evidence="1">
    <location>
        <begin position="162"/>
        <end position="172"/>
    </location>
</feature>
<sequence>MTSERIFYPALATNNTATNTIATRGHPESPSADPAFSQVPDRLRFFPHNIIYIPINMSSNPPSEPPSRTTTPNPQSRFTSQSKTVEDVLSTQTVGLVKLSDFRKRRAEAVEMKERDAQEIGSGRSGASTPVGDGASTPTDPQSGPLKKKKKKAGTPKLSFGVDDEEGGDNTESEPSRSATPDIPNKKKKIGVNSSVSFVPKTLTKSALLKEAQTRESLRKEFLAIQEAVKGTEIAIPFVFYDGTNIPGGVARVKKGDFIWVFLDRSRKVGAELGVGEKANSNREWARVGVDDLMLVRGGLIIPHHYDFYYFIINHTLGPNSQVLFPHSSSPPPTASITPLDTDSPIPESYNPLSRPSASSGTRTPTTKVEDLEGFGDDPTFTKVVDRRWYERNKHIYPASVWQEFNPEKDYQTEVKRDAGGNAFFFS</sequence>